<protein>
    <submittedName>
        <fullName evidence="2">HalOD1 output domain-containing protein</fullName>
    </submittedName>
</protein>
<organism evidence="2 3">
    <name type="scientific">Halobium palmae</name>
    <dbReference type="NCBI Taxonomy" id="1776492"/>
    <lineage>
        <taxon>Archaea</taxon>
        <taxon>Methanobacteriati</taxon>
        <taxon>Methanobacteriota</taxon>
        <taxon>Stenosarchaea group</taxon>
        <taxon>Halobacteria</taxon>
        <taxon>Halobacteriales</taxon>
        <taxon>Haloferacaceae</taxon>
        <taxon>Halobium</taxon>
    </lineage>
</organism>
<feature type="domain" description="Halobacterial output" evidence="1">
    <location>
        <begin position="15"/>
        <end position="55"/>
    </location>
</feature>
<dbReference type="EMBL" id="JBHSWU010001448">
    <property type="protein sequence ID" value="MFC6726850.1"/>
    <property type="molecule type" value="Genomic_DNA"/>
</dbReference>
<gene>
    <name evidence="2" type="ORF">ACFQE1_21230</name>
</gene>
<evidence type="ECO:0000313" key="2">
    <source>
        <dbReference type="EMBL" id="MFC6726850.1"/>
    </source>
</evidence>
<accession>A0ABD5S5M1</accession>
<dbReference type="AlphaFoldDB" id="A0ABD5S5M1"/>
<name>A0ABD5S5M1_9EURY</name>
<reference evidence="2 3" key="1">
    <citation type="journal article" date="2019" name="Int. J. Syst. Evol. Microbiol.">
        <title>The Global Catalogue of Microorganisms (GCM) 10K type strain sequencing project: providing services to taxonomists for standard genome sequencing and annotation.</title>
        <authorList>
            <consortium name="The Broad Institute Genomics Platform"/>
            <consortium name="The Broad Institute Genome Sequencing Center for Infectious Disease"/>
            <person name="Wu L."/>
            <person name="Ma J."/>
        </authorList>
    </citation>
    <scope>NUCLEOTIDE SEQUENCE [LARGE SCALE GENOMIC DNA]</scope>
    <source>
        <strain evidence="2 3">NBRC 111368</strain>
    </source>
</reference>
<dbReference type="Pfam" id="PF18545">
    <property type="entry name" value="HalOD1"/>
    <property type="match status" value="1"/>
</dbReference>
<evidence type="ECO:0000313" key="3">
    <source>
        <dbReference type="Proteomes" id="UP001596328"/>
    </source>
</evidence>
<dbReference type="InterPro" id="IPR040624">
    <property type="entry name" value="HalOD1"/>
</dbReference>
<feature type="non-terminal residue" evidence="2">
    <location>
        <position position="63"/>
    </location>
</feature>
<sequence length="63" mass="6696">MVETVNMTIEEGESAENLSLRLLEAVARARGGTADDLDLCLHEHVDVAALGELFGFSPSAPAR</sequence>
<proteinExistence type="predicted"/>
<dbReference type="Proteomes" id="UP001596328">
    <property type="component" value="Unassembled WGS sequence"/>
</dbReference>
<keyword evidence="3" id="KW-1185">Reference proteome</keyword>
<evidence type="ECO:0000259" key="1">
    <source>
        <dbReference type="Pfam" id="PF18545"/>
    </source>
</evidence>
<comment type="caution">
    <text evidence="2">The sequence shown here is derived from an EMBL/GenBank/DDBJ whole genome shotgun (WGS) entry which is preliminary data.</text>
</comment>